<evidence type="ECO:0000256" key="1">
    <source>
        <dbReference type="PROSITE-ProRule" id="PRU00276"/>
    </source>
</evidence>
<dbReference type="InterPro" id="IPR051489">
    <property type="entry name" value="ADAM_Metalloproteinase"/>
</dbReference>
<keyword evidence="1" id="KW-0862">Zinc</keyword>
<evidence type="ECO:0000313" key="4">
    <source>
        <dbReference type="EMBL" id="KPM41430.1"/>
    </source>
</evidence>
<feature type="domain" description="Peptidase M12B" evidence="3">
    <location>
        <begin position="18"/>
        <end position="235"/>
    </location>
</feature>
<dbReference type="STRING" id="78410.A0A0P7BLJ9"/>
<feature type="transmembrane region" description="Helical" evidence="2">
    <location>
        <begin position="308"/>
        <end position="331"/>
    </location>
</feature>
<feature type="binding site" evidence="1">
    <location>
        <position position="177"/>
    </location>
    <ligand>
        <name>Zn(2+)</name>
        <dbReference type="ChEBI" id="CHEBI:29105"/>
        <note>catalytic</note>
    </ligand>
</feature>
<evidence type="ECO:0000256" key="2">
    <source>
        <dbReference type="SAM" id="Phobius"/>
    </source>
</evidence>
<dbReference type="GO" id="GO:0006509">
    <property type="term" value="P:membrane protein ectodomain proteolysis"/>
    <property type="evidence" value="ECO:0007669"/>
    <property type="project" value="TreeGrafter"/>
</dbReference>
<dbReference type="PANTHER" id="PTHR45702">
    <property type="entry name" value="ADAM10/ADAM17 METALLOPEPTIDASE FAMILY MEMBER"/>
    <property type="match status" value="1"/>
</dbReference>
<dbReference type="AlphaFoldDB" id="A0A0P7BLJ9"/>
<keyword evidence="5" id="KW-1185">Reference proteome</keyword>
<dbReference type="Gene3D" id="3.40.390.10">
    <property type="entry name" value="Collagenase (Catalytic Domain)"/>
    <property type="match status" value="1"/>
</dbReference>
<keyword evidence="1" id="KW-0479">Metal-binding</keyword>
<dbReference type="SUPFAM" id="SSF55486">
    <property type="entry name" value="Metalloproteases ('zincins'), catalytic domain"/>
    <property type="match status" value="1"/>
</dbReference>
<organism evidence="4 5">
    <name type="scientific">Neonectria ditissima</name>
    <dbReference type="NCBI Taxonomy" id="78410"/>
    <lineage>
        <taxon>Eukaryota</taxon>
        <taxon>Fungi</taxon>
        <taxon>Dikarya</taxon>
        <taxon>Ascomycota</taxon>
        <taxon>Pezizomycotina</taxon>
        <taxon>Sordariomycetes</taxon>
        <taxon>Hypocreomycetidae</taxon>
        <taxon>Hypocreales</taxon>
        <taxon>Nectriaceae</taxon>
        <taxon>Neonectria</taxon>
    </lineage>
</organism>
<sequence>MPDLVNTIGSTDGCPTTRLIALLGIATDCSYTAAFDSVDEVEAHIISEINSASQIYEDTFNISLAIRNLSISDTNCSSNSGSSFTQWNVPCSDDADTRTRLSRFSAWRGQFQDGNALWTLLSGCRTDSVLGISWMGEVCRQGSSSFNNENSMQTSSSTNIIIRNSQEWQVIAHEIGHSFGASHDCSSSTCNTQTGDAESCCPLSRSTCDAEGQYIMNPSPGSGVRSFSPCSIGNICSSLGRGIVRSNCLEGNEDVAVIDTPSCATGPSGSDVCDFPQPTIQPTGGPGINTFGRTGEDDDWFDDNRTTVIIVASVVGSLCVVGIAGCIFWRVRRKSQARLKK</sequence>
<dbReference type="CDD" id="cd04271">
    <property type="entry name" value="ZnMc_ADAM_fungal"/>
    <property type="match status" value="1"/>
</dbReference>
<dbReference type="CDD" id="cd12087">
    <property type="entry name" value="TM_EGFR-like"/>
    <property type="match status" value="1"/>
</dbReference>
<feature type="binding site" evidence="1">
    <location>
        <position position="183"/>
    </location>
    <ligand>
        <name>Zn(2+)</name>
        <dbReference type="ChEBI" id="CHEBI:29105"/>
        <note>catalytic</note>
    </ligand>
</feature>
<keyword evidence="2" id="KW-1133">Transmembrane helix</keyword>
<protein>
    <recommendedName>
        <fullName evidence="3">Peptidase M12B domain-containing protein</fullName>
    </recommendedName>
</protein>
<comment type="caution">
    <text evidence="1">Lacks conserved residue(s) required for the propagation of feature annotation.</text>
</comment>
<dbReference type="EMBL" id="LKCW01000065">
    <property type="protein sequence ID" value="KPM41430.1"/>
    <property type="molecule type" value="Genomic_DNA"/>
</dbReference>
<keyword evidence="2" id="KW-0812">Transmembrane</keyword>
<dbReference type="Proteomes" id="UP000050424">
    <property type="component" value="Unassembled WGS sequence"/>
</dbReference>
<dbReference type="Pfam" id="PF13688">
    <property type="entry name" value="Reprolysin_5"/>
    <property type="match status" value="1"/>
</dbReference>
<proteinExistence type="predicted"/>
<dbReference type="OrthoDB" id="5951731at2759"/>
<dbReference type="InterPro" id="IPR034028">
    <property type="entry name" value="ZnMc_ADAM_fungal"/>
</dbReference>
<dbReference type="PROSITE" id="PS50215">
    <property type="entry name" value="ADAM_MEPRO"/>
    <property type="match status" value="1"/>
</dbReference>
<evidence type="ECO:0000259" key="3">
    <source>
        <dbReference type="PROSITE" id="PS50215"/>
    </source>
</evidence>
<feature type="active site" evidence="1">
    <location>
        <position position="174"/>
    </location>
</feature>
<accession>A0A0P7BLJ9</accession>
<dbReference type="InterPro" id="IPR001590">
    <property type="entry name" value="Peptidase_M12B"/>
</dbReference>
<dbReference type="GO" id="GO:0046872">
    <property type="term" value="F:metal ion binding"/>
    <property type="evidence" value="ECO:0007669"/>
    <property type="project" value="UniProtKB-KW"/>
</dbReference>
<keyword evidence="2" id="KW-0472">Membrane</keyword>
<dbReference type="GO" id="GO:0004222">
    <property type="term" value="F:metalloendopeptidase activity"/>
    <property type="evidence" value="ECO:0007669"/>
    <property type="project" value="InterPro"/>
</dbReference>
<feature type="binding site" evidence="1">
    <location>
        <position position="173"/>
    </location>
    <ligand>
        <name>Zn(2+)</name>
        <dbReference type="ChEBI" id="CHEBI:29105"/>
        <note>catalytic</note>
    </ligand>
</feature>
<name>A0A0P7BLJ9_9HYPO</name>
<evidence type="ECO:0000313" key="5">
    <source>
        <dbReference type="Proteomes" id="UP000050424"/>
    </source>
</evidence>
<gene>
    <name evidence="4" type="ORF">AK830_g5127</name>
</gene>
<dbReference type="PANTHER" id="PTHR45702:SF2">
    <property type="entry name" value="KUZBANIAN, ISOFORM A"/>
    <property type="match status" value="1"/>
</dbReference>
<dbReference type="GO" id="GO:0005886">
    <property type="term" value="C:plasma membrane"/>
    <property type="evidence" value="ECO:0007669"/>
    <property type="project" value="TreeGrafter"/>
</dbReference>
<comment type="caution">
    <text evidence="4">The sequence shown here is derived from an EMBL/GenBank/DDBJ whole genome shotgun (WGS) entry which is preliminary data.</text>
</comment>
<dbReference type="InterPro" id="IPR024079">
    <property type="entry name" value="MetalloPept_cat_dom_sf"/>
</dbReference>
<reference evidence="4 5" key="1">
    <citation type="submission" date="2015-09" db="EMBL/GenBank/DDBJ databases">
        <title>Draft genome of a European isolate of the apple canker pathogen Neonectria ditissima.</title>
        <authorList>
            <person name="Gomez-Cortecero A."/>
            <person name="Harrison R.J."/>
            <person name="Armitage A.D."/>
        </authorList>
    </citation>
    <scope>NUCLEOTIDE SEQUENCE [LARGE SCALE GENOMIC DNA]</scope>
    <source>
        <strain evidence="4 5">R09/05</strain>
    </source>
</reference>